<accession>A0AAD6ZVR4</accession>
<dbReference type="EMBL" id="JARIHO010000025">
    <property type="protein sequence ID" value="KAJ7342566.1"/>
    <property type="molecule type" value="Genomic_DNA"/>
</dbReference>
<dbReference type="AlphaFoldDB" id="A0AAD6ZVR4"/>
<protein>
    <submittedName>
        <fullName evidence="2">Uncharacterized protein</fullName>
    </submittedName>
</protein>
<dbReference type="Proteomes" id="UP001218218">
    <property type="component" value="Unassembled WGS sequence"/>
</dbReference>
<organism evidence="2 3">
    <name type="scientific">Mycena albidolilacea</name>
    <dbReference type="NCBI Taxonomy" id="1033008"/>
    <lineage>
        <taxon>Eukaryota</taxon>
        <taxon>Fungi</taxon>
        <taxon>Dikarya</taxon>
        <taxon>Basidiomycota</taxon>
        <taxon>Agaricomycotina</taxon>
        <taxon>Agaricomycetes</taxon>
        <taxon>Agaricomycetidae</taxon>
        <taxon>Agaricales</taxon>
        <taxon>Marasmiineae</taxon>
        <taxon>Mycenaceae</taxon>
        <taxon>Mycena</taxon>
    </lineage>
</organism>
<evidence type="ECO:0000256" key="1">
    <source>
        <dbReference type="SAM" id="MobiDB-lite"/>
    </source>
</evidence>
<evidence type="ECO:0000313" key="2">
    <source>
        <dbReference type="EMBL" id="KAJ7342566.1"/>
    </source>
</evidence>
<reference evidence="2" key="1">
    <citation type="submission" date="2023-03" db="EMBL/GenBank/DDBJ databases">
        <title>Massive genome expansion in bonnet fungi (Mycena s.s.) driven by repeated elements and novel gene families across ecological guilds.</title>
        <authorList>
            <consortium name="Lawrence Berkeley National Laboratory"/>
            <person name="Harder C.B."/>
            <person name="Miyauchi S."/>
            <person name="Viragh M."/>
            <person name="Kuo A."/>
            <person name="Thoen E."/>
            <person name="Andreopoulos B."/>
            <person name="Lu D."/>
            <person name="Skrede I."/>
            <person name="Drula E."/>
            <person name="Henrissat B."/>
            <person name="Morin E."/>
            <person name="Kohler A."/>
            <person name="Barry K."/>
            <person name="LaButti K."/>
            <person name="Morin E."/>
            <person name="Salamov A."/>
            <person name="Lipzen A."/>
            <person name="Mereny Z."/>
            <person name="Hegedus B."/>
            <person name="Baldrian P."/>
            <person name="Stursova M."/>
            <person name="Weitz H."/>
            <person name="Taylor A."/>
            <person name="Grigoriev I.V."/>
            <person name="Nagy L.G."/>
            <person name="Martin F."/>
            <person name="Kauserud H."/>
        </authorList>
    </citation>
    <scope>NUCLEOTIDE SEQUENCE</scope>
    <source>
        <strain evidence="2">CBHHK002</strain>
    </source>
</reference>
<proteinExistence type="predicted"/>
<evidence type="ECO:0000313" key="3">
    <source>
        <dbReference type="Proteomes" id="UP001218218"/>
    </source>
</evidence>
<sequence length="273" mass="31446">MKTIQAVSAPRIHQAPSQPRAPLTMEEKKEKRETSKEKQAAIDSAVAEFFSYTESKAIKLGERFDRKPHYFLDLFFQGGARMVNHHDKINPCNAFKSEKAAERREEGASGLKAQELHEEYKEEYEALTPEEKEALVERYVIFAQTKDEVSKARRDTPRARIRDVLNTVHNIQMLMHGLKFRVGIEGYFCIVRNTPDFYMIPQWYFTSAELERYMPLAVRHKWDTGEVGCRLEAFAIAGCDTMNLLRTNKSKVSFLKGDIRDRVHEGLGALSLV</sequence>
<feature type="region of interest" description="Disordered" evidence="1">
    <location>
        <begin position="1"/>
        <end position="38"/>
    </location>
</feature>
<name>A0AAD6ZVR4_9AGAR</name>
<feature type="compositionally biased region" description="Basic and acidic residues" evidence="1">
    <location>
        <begin position="25"/>
        <end position="38"/>
    </location>
</feature>
<gene>
    <name evidence="2" type="ORF">DFH08DRAFT_703817</name>
</gene>
<keyword evidence="3" id="KW-1185">Reference proteome</keyword>
<comment type="caution">
    <text evidence="2">The sequence shown here is derived from an EMBL/GenBank/DDBJ whole genome shotgun (WGS) entry which is preliminary data.</text>
</comment>